<reference evidence="8 9" key="1">
    <citation type="journal article" date="2011" name="Proc. Natl. Acad. Sci. U.S.A.">
        <title>Evolutionary erosion of yeast sex chromosomes by mating-type switching accidents.</title>
        <authorList>
            <person name="Gordon J.L."/>
            <person name="Armisen D."/>
            <person name="Proux-Wera E."/>
            <person name="Oheigeartaigh S.S."/>
            <person name="Byrne K.P."/>
            <person name="Wolfe K.H."/>
        </authorList>
    </citation>
    <scope>NUCLEOTIDE SEQUENCE [LARGE SCALE GENOMIC DNA]</scope>
    <source>
        <strain evidence="9">ATCC 22294 / BCRC 22015 / CBS 2517 / CECT 1963 / NBRC 1671 / NRRL Y-8276</strain>
    </source>
</reference>
<keyword evidence="3" id="KW-0206">Cytoskeleton</keyword>
<evidence type="ECO:0000256" key="4">
    <source>
        <dbReference type="ARBA" id="ARBA00038483"/>
    </source>
</evidence>
<comment type="subcellular location">
    <subcellularLocation>
        <location evidence="1">Cytoplasm</location>
        <location evidence="1">Cytoskeleton</location>
    </subcellularLocation>
</comment>
<comment type="similarity">
    <text evidence="4">Belongs to the actin family. ARP1 subfamily.</text>
</comment>
<dbReference type="SMART" id="SM00268">
    <property type="entry name" value="ACTIN"/>
    <property type="match status" value="1"/>
</dbReference>
<dbReference type="FunCoup" id="H2AWA6">
    <property type="interactions" value="79"/>
</dbReference>
<dbReference type="InParanoid" id="H2AWA6"/>
<dbReference type="OrthoDB" id="5132116at2759"/>
<dbReference type="FunFam" id="3.90.640.10:FF:000007">
    <property type="entry name" value="Actin like 7B"/>
    <property type="match status" value="1"/>
</dbReference>
<dbReference type="eggNOG" id="KOG0676">
    <property type="taxonomic scope" value="Eukaryota"/>
</dbReference>
<keyword evidence="2" id="KW-0963">Cytoplasm</keyword>
<dbReference type="Proteomes" id="UP000005220">
    <property type="component" value="Chromosome 6"/>
</dbReference>
<evidence type="ECO:0000256" key="2">
    <source>
        <dbReference type="ARBA" id="ARBA00022490"/>
    </source>
</evidence>
<dbReference type="PANTHER" id="PTHR11937">
    <property type="entry name" value="ACTIN"/>
    <property type="match status" value="1"/>
</dbReference>
<sequence length="386" mass="43607">MYSSAFEDSFYNQPIVIDNGTNVIKGGFTGETKPRCLEYSIVGTPKYDKIMQSNGIESDSFIGNKAQKYRGILKLRHPMLRGVVQNWDDMETIWQYVFDDTLYLENLNEHPILITEPPLNNMANRQKMCEALFEIFGFPAVYISVSPVLSLYASGQTTGCAVDCGDGYCTSIPVYNGFSLASSVKKIDIGGCDITEQLQFSILKNTGLFMYSSSEREIVRTIKEKVCYIATDYNLETEKYLFNEEKMASQFKLPDGKMLNISQGKYTSTEILFRPELIGSEFDSLPEICYQSIKKVDSDLRLPLYSNIVLSGGTTMCPGFGSRLLKELQTLTGYDTKIRIIAPPERKYTSWIGGSILSGLSTFSKIWVTKSMWEEDNKIIHSKIMH</sequence>
<dbReference type="GO" id="GO:0000132">
    <property type="term" value="P:establishment of mitotic spindle orientation"/>
    <property type="evidence" value="ECO:0007669"/>
    <property type="project" value="EnsemblFungi"/>
</dbReference>
<dbReference type="KEGG" id="kaf:KAFR_0F00590"/>
<evidence type="ECO:0000256" key="3">
    <source>
        <dbReference type="ARBA" id="ARBA00023212"/>
    </source>
</evidence>
<dbReference type="STRING" id="1071382.H2AWA6"/>
<dbReference type="InterPro" id="IPR004000">
    <property type="entry name" value="Actin"/>
</dbReference>
<dbReference type="PRINTS" id="PR00190">
    <property type="entry name" value="ACTIN"/>
</dbReference>
<proteinExistence type="inferred from homology"/>
<organism evidence="8 9">
    <name type="scientific">Kazachstania africana (strain ATCC 22294 / BCRC 22015 / CBS 2517 / CECT 1963 / NBRC 1671 / NRRL Y-8276)</name>
    <name type="common">Yeast</name>
    <name type="synonym">Kluyveromyces africanus</name>
    <dbReference type="NCBI Taxonomy" id="1071382"/>
    <lineage>
        <taxon>Eukaryota</taxon>
        <taxon>Fungi</taxon>
        <taxon>Dikarya</taxon>
        <taxon>Ascomycota</taxon>
        <taxon>Saccharomycotina</taxon>
        <taxon>Saccharomycetes</taxon>
        <taxon>Saccharomycetales</taxon>
        <taxon>Saccharomycetaceae</taxon>
        <taxon>Kazachstania</taxon>
    </lineage>
</organism>
<evidence type="ECO:0000313" key="8">
    <source>
        <dbReference type="EMBL" id="CCF58656.1"/>
    </source>
</evidence>
<dbReference type="GO" id="GO:0005200">
    <property type="term" value="F:structural constituent of cytoskeleton"/>
    <property type="evidence" value="ECO:0007669"/>
    <property type="project" value="EnsemblFungi"/>
</dbReference>
<dbReference type="HOGENOM" id="CLU_027965_0_2_1"/>
<dbReference type="Pfam" id="PF00022">
    <property type="entry name" value="Actin"/>
    <property type="match status" value="1"/>
</dbReference>
<protein>
    <recommendedName>
        <fullName evidence="5">Centractin</fullName>
    </recommendedName>
    <alternativeName>
        <fullName evidence="6">Actin-like protein</fullName>
    </alternativeName>
    <alternativeName>
        <fullName evidence="7">Actin-related protein 1</fullName>
    </alternativeName>
</protein>
<evidence type="ECO:0000256" key="5">
    <source>
        <dbReference type="ARBA" id="ARBA00073387"/>
    </source>
</evidence>
<keyword evidence="9" id="KW-1185">Reference proteome</keyword>
<gene>
    <name evidence="8" type="primary">KAFR0F00590</name>
    <name evidence="8" type="ORF">KAFR_0F00590</name>
</gene>
<dbReference type="AlphaFoldDB" id="H2AWA6"/>
<dbReference type="RefSeq" id="XP_003957791.1">
    <property type="nucleotide sequence ID" value="XM_003957742.1"/>
</dbReference>
<dbReference type="EMBL" id="HE650826">
    <property type="protein sequence ID" value="CCF58656.1"/>
    <property type="molecule type" value="Genomic_DNA"/>
</dbReference>
<dbReference type="GeneID" id="13884124"/>
<dbReference type="GO" id="GO:0031578">
    <property type="term" value="P:mitotic spindle orientation checkpoint signaling"/>
    <property type="evidence" value="ECO:0007669"/>
    <property type="project" value="EnsemblFungi"/>
</dbReference>
<dbReference type="Gene3D" id="3.90.640.10">
    <property type="entry name" value="Actin, Chain A, domain 4"/>
    <property type="match status" value="1"/>
</dbReference>
<accession>H2AWA6</accession>
<dbReference type="Gene3D" id="3.30.420.40">
    <property type="match status" value="2"/>
</dbReference>
<evidence type="ECO:0000256" key="1">
    <source>
        <dbReference type="ARBA" id="ARBA00004245"/>
    </source>
</evidence>
<dbReference type="SUPFAM" id="SSF53067">
    <property type="entry name" value="Actin-like ATPase domain"/>
    <property type="match status" value="2"/>
</dbReference>
<dbReference type="GO" id="GO:0007097">
    <property type="term" value="P:nuclear migration"/>
    <property type="evidence" value="ECO:0007669"/>
    <property type="project" value="EnsemblFungi"/>
</dbReference>
<dbReference type="GO" id="GO:0005869">
    <property type="term" value="C:dynactin complex"/>
    <property type="evidence" value="ECO:0007669"/>
    <property type="project" value="EnsemblFungi"/>
</dbReference>
<dbReference type="InterPro" id="IPR043129">
    <property type="entry name" value="ATPase_NBD"/>
</dbReference>
<name>H2AWA6_KAZAF</name>
<dbReference type="FunFam" id="3.30.420.40:FF:000188">
    <property type="entry name" value="Actin like 6B"/>
    <property type="match status" value="1"/>
</dbReference>
<evidence type="ECO:0000256" key="7">
    <source>
        <dbReference type="ARBA" id="ARBA00083222"/>
    </source>
</evidence>
<evidence type="ECO:0000313" key="9">
    <source>
        <dbReference type="Proteomes" id="UP000005220"/>
    </source>
</evidence>
<evidence type="ECO:0000256" key="6">
    <source>
        <dbReference type="ARBA" id="ARBA00076361"/>
    </source>
</evidence>